<protein>
    <submittedName>
        <fullName evidence="1">Uncharacterized protein</fullName>
    </submittedName>
</protein>
<organism evidence="1 2">
    <name type="scientific">Pelotomaculum propionicicum</name>
    <dbReference type="NCBI Taxonomy" id="258475"/>
    <lineage>
        <taxon>Bacteria</taxon>
        <taxon>Bacillati</taxon>
        <taxon>Bacillota</taxon>
        <taxon>Clostridia</taxon>
        <taxon>Eubacteriales</taxon>
        <taxon>Desulfotomaculaceae</taxon>
        <taxon>Pelotomaculum</taxon>
    </lineage>
</organism>
<dbReference type="Proteomes" id="UP000297597">
    <property type="component" value="Unassembled WGS sequence"/>
</dbReference>
<keyword evidence="2" id="KW-1185">Reference proteome</keyword>
<gene>
    <name evidence="1" type="ORF">Pmgp_00329</name>
</gene>
<dbReference type="AlphaFoldDB" id="A0A4Y7RWR2"/>
<proteinExistence type="predicted"/>
<dbReference type="EMBL" id="QFFZ01000002">
    <property type="protein sequence ID" value="TEB13435.1"/>
    <property type="molecule type" value="Genomic_DNA"/>
</dbReference>
<evidence type="ECO:0000313" key="1">
    <source>
        <dbReference type="EMBL" id="TEB13435.1"/>
    </source>
</evidence>
<accession>A0A4Y7RWR2</accession>
<reference evidence="1 2" key="1">
    <citation type="journal article" date="2018" name="Environ. Microbiol.">
        <title>Novel energy conservation strategies and behaviour of Pelotomaculum schinkii driving syntrophic propionate catabolism.</title>
        <authorList>
            <person name="Hidalgo-Ahumada C.A.P."/>
            <person name="Nobu M.K."/>
            <person name="Narihiro T."/>
            <person name="Tamaki H."/>
            <person name="Liu W.T."/>
            <person name="Kamagata Y."/>
            <person name="Stams A.J.M."/>
            <person name="Imachi H."/>
            <person name="Sousa D.Z."/>
        </authorList>
    </citation>
    <scope>NUCLEOTIDE SEQUENCE [LARGE SCALE GENOMIC DNA]</scope>
    <source>
        <strain evidence="1 2">MGP</strain>
    </source>
</reference>
<name>A0A4Y7RWR2_9FIRM</name>
<sequence length="36" mass="3914">MPVDCLIKPGDRVAFVPPGTPGPYRVLLGFKKMGKQ</sequence>
<evidence type="ECO:0000313" key="2">
    <source>
        <dbReference type="Proteomes" id="UP000297597"/>
    </source>
</evidence>
<comment type="caution">
    <text evidence="1">The sequence shown here is derived from an EMBL/GenBank/DDBJ whole genome shotgun (WGS) entry which is preliminary data.</text>
</comment>